<keyword evidence="4" id="KW-1185">Reference proteome</keyword>
<dbReference type="SUPFAM" id="SSF49562">
    <property type="entry name" value="C2 domain (Calcium/lipid-binding domain, CaLB)"/>
    <property type="match status" value="3"/>
</dbReference>
<feature type="compositionally biased region" description="Polar residues" evidence="1">
    <location>
        <begin position="2003"/>
        <end position="2015"/>
    </location>
</feature>
<comment type="caution">
    <text evidence="3">The sequence shown here is derived from an EMBL/GenBank/DDBJ whole genome shotgun (WGS) entry which is preliminary data.</text>
</comment>
<feature type="region of interest" description="Disordered" evidence="1">
    <location>
        <begin position="2052"/>
        <end position="2094"/>
    </location>
</feature>
<feature type="compositionally biased region" description="Acidic residues" evidence="1">
    <location>
        <begin position="2181"/>
        <end position="2191"/>
    </location>
</feature>
<dbReference type="SMART" id="SM00239">
    <property type="entry name" value="C2"/>
    <property type="match status" value="4"/>
</dbReference>
<dbReference type="Pfam" id="PF25339">
    <property type="entry name" value="C2_C2CD3_N"/>
    <property type="match status" value="1"/>
</dbReference>
<dbReference type="OrthoDB" id="79771at2759"/>
<feature type="region of interest" description="Disordered" evidence="1">
    <location>
        <begin position="163"/>
        <end position="198"/>
    </location>
</feature>
<dbReference type="GO" id="GO:0060271">
    <property type="term" value="P:cilium assembly"/>
    <property type="evidence" value="ECO:0007669"/>
    <property type="project" value="TreeGrafter"/>
</dbReference>
<sequence>PGAPAAAGSIPPLVRGPPRCFLRCTVSRVLWAAPQPPAVVRLRWWGETSGGTVFQPASRPGQPAGRTSARFAVRCGPRQLAAYLADMGVLVLEVLTKLDHLPLGRAQITKLSQLSPSHPIKGSFAVVSPTSDKLGELQVVSLVLEPLPELYDTSSSVLTTEGSLDAAAQGSSKSQLPVPPQQPRHTGVTVEQDSVDNSKATTSRYLGKDHLLHQENSENVKDTFPAPPHSVILPDEVLKMNPSNQPLSFPAGAGPEVLPRRNTRVLSMHNPATKDLLSALLDQGNKLRDAMVVSAMKSNPDMEIELNKMSHFIERDNFKAPTKSPKGLKSSFVPTPEDPHHFGSEVSGQQFDLNSEERSIQLLLGSADFSPGHFWDRTGSLWDSLSLGSEVYDSELGDPHYDQSLLERLFYTAPKSDSSLSDFLSDDDVKSSKKASKTETLKKAGPVNPQKDFHAFGQKVTETKPSCSPTAPPKDHSEMALVTSLGADRLALLQQIHLARVIVESLKIPPESIQISPRRKGLLGKPPRPMSVHKCTFFVEYHFPVRVSKDDKGEVSITTEAIRVASSKITDDVVKFQQRSVLPVWFGGAMIEHWWGSDLAFKIYMRKSTQKKPVAIGSAALQLRRVIEAELLNVSWELPVGKEGDHTQVGPLKVSLQLVASNKDSACTTARSATAGHPHALSGAQLKLQEPSRTSVNAESPPCSRRSPADPPEAGVGSRDIAQPPGTVLASAARAVVSHMTPAEEDGLLLHVLLMVPDGKDFLAEGCGLPSSCNVYLNCKLLSTEEATRSAVVWGTTQPAFNFSQVMPFSLTSKHLERLKNNVMIIEAWNRLGSPGCDKLLGLVKLPLHQFYISFKDPRVSHLLLQAQYPVVAVDGHMPVVDVFTGSTSGSLRVVLAMGSADQIVALQRLKAEDGMVPPVTQRPPHSLDHLPTKPTMVFILDPKGEDLMEHVFEIHVESVKGLTPLQSTVWGEADCYIQYYFPVQEAGCAALQGPGLHQDGITLKPFRTATTLCVPDPIFNDEHHHSLLVPADLPVQRLLVSAFMAPGAAGGIQFEVWCRYYYPNVRDQLVAKGSLPLSRLCAMVTLQHREEIGIQTFNLPLVPRTDSSEEFHLRSSGLLNVSVRYQRSMKTVAGMSTQAVSLSVQIHRAAGLQAAARAVAQKNPSVQYYAGVGVNPYVSVLLPFLPQAQARSTRAVPCTFCPEFEHHLEFLCDLIVQKSSGEASSLGELLQSACIFFSIYHQSTKSASDKLADRTSRDYLLGTVTVPTRDLLTRRSGISGWYPVTLSEDPVPLQGTNAMQAIVGGLELSVAFGHQGDRGRVLEAARLLGWSSEEIRADSEDESDACEQNASPVAVTISTPRVWLPLHCVLLAGHTHLHRSTHCYLRYKLYNQEATWTWLKRPKLSDDAGSVTVNFRKPSKVTLGRSQGLLWFFREEKLEIQVWWAYGKENEVERPLDTDRLIGSAYVDLAALAERSRRTLSVSGVYPLFRCNAADLAGAAVRVHVSLASTPAALARPPCAEECSNSEDEGTGETPGLSQQVCDKQQVDTVSPEITNDKPHEEDVMFLENTVAVNILVERAMHLSLKGSPLTEREVTAPSSCVSFAVAGADAPVTTPVIENTDSPVWDFQQQARLSKELLLDPQQTLVFKVWHKAESERVIGFASVDLSPLLSGFQLVCGWYNITDFSGQCRGQIKVAVSPLQNINSLKEERQARARSQPESSSVCASFSSPLTLNWIANNQHSGPVFSRMSPPGTRRARHEEHMQNVRRFHESLQQAEGNARRAAGLGSASPSSRAALLTALRKNLSELDEVQRYFSQKLTRSFPDFSTCKPSYEEWERDHQGLISREVDPKGCHLLEKSSQLVSQVSSLINDLQTITKHSKEASNVHQESSRKLGAVGGPSWKEEGARAEVPQGELESDSPGVSSGTRQPCRAGPSVFERHMLHKLLGPLVPEDEHPVGYIQENEGAFAIQPHSEEEYEEDVIEPRALNEITTLTDRTSPWSSVISETGQGTEQHPLDPRPEDQHSIDVGCFQRGNSSTLSSFLQGDSQSVLSTLSPPTSPHAGGSSPWRAAGDFQTFNSSTGTAEKEPLLPAGQSLWDRALDTEPTEKSVEFHAGCQELLPFPGDMGLTNRETTEGEEEENAEVVNGDHQGKEGSGSEENCVQSVSAQAGSERNSESFPDDSSEDPVEGSENPIKAKITLSDPVVVPNFFLPPQEMEASMRLLSTSSHPSTSPKSRSGAVPGGIPYRGANRPRPSPDLSEEEAKRIARIFSAQLSKKE</sequence>
<feature type="domain" description="C2" evidence="2">
    <location>
        <begin position="1116"/>
        <end position="1283"/>
    </location>
</feature>
<protein>
    <submittedName>
        <fullName evidence="3">C2CD3 protein</fullName>
    </submittedName>
</protein>
<feature type="domain" description="C2" evidence="2">
    <location>
        <begin position="731"/>
        <end position="862"/>
    </location>
</feature>
<feature type="compositionally biased region" description="Basic and acidic residues" evidence="1">
    <location>
        <begin position="427"/>
        <end position="442"/>
    </location>
</feature>
<organism evidence="3 4">
    <name type="scientific">Picathartes gymnocephalus</name>
    <name type="common">White-necked rockfowl</name>
    <dbReference type="NCBI Taxonomy" id="175131"/>
    <lineage>
        <taxon>Eukaryota</taxon>
        <taxon>Metazoa</taxon>
        <taxon>Chordata</taxon>
        <taxon>Craniata</taxon>
        <taxon>Vertebrata</taxon>
        <taxon>Euteleostomi</taxon>
        <taxon>Archelosauria</taxon>
        <taxon>Archosauria</taxon>
        <taxon>Dinosauria</taxon>
        <taxon>Saurischia</taxon>
        <taxon>Theropoda</taxon>
        <taxon>Coelurosauria</taxon>
        <taxon>Aves</taxon>
        <taxon>Neognathae</taxon>
        <taxon>Neoaves</taxon>
        <taxon>Telluraves</taxon>
        <taxon>Australaves</taxon>
        <taxon>Passeriformes</taxon>
        <taxon>Picathartidae</taxon>
        <taxon>Picathartes</taxon>
    </lineage>
</organism>
<dbReference type="GO" id="GO:0005814">
    <property type="term" value="C:centriole"/>
    <property type="evidence" value="ECO:0007669"/>
    <property type="project" value="TreeGrafter"/>
</dbReference>
<feature type="region of interest" description="Disordered" evidence="1">
    <location>
        <begin position="2003"/>
        <end position="2034"/>
    </location>
</feature>
<feature type="compositionally biased region" description="Polar residues" evidence="1">
    <location>
        <begin position="189"/>
        <end position="198"/>
    </location>
</feature>
<dbReference type="CDD" id="cd00030">
    <property type="entry name" value="C2"/>
    <property type="match status" value="1"/>
</dbReference>
<dbReference type="InterPro" id="IPR057537">
    <property type="entry name" value="C2_C2CD3_N"/>
</dbReference>
<dbReference type="PANTHER" id="PTHR21254">
    <property type="entry name" value="C2 DOMAIN-CONTAINING PROTEIN 3"/>
    <property type="match status" value="1"/>
</dbReference>
<dbReference type="GO" id="GO:0034451">
    <property type="term" value="C:centriolar satellite"/>
    <property type="evidence" value="ECO:0007669"/>
    <property type="project" value="TreeGrafter"/>
</dbReference>
<feature type="region of interest" description="Disordered" evidence="1">
    <location>
        <begin position="416"/>
        <end position="451"/>
    </location>
</feature>
<dbReference type="Proteomes" id="UP000631391">
    <property type="component" value="Unassembled WGS sequence"/>
</dbReference>
<evidence type="ECO:0000313" key="3">
    <source>
        <dbReference type="EMBL" id="NWI40921.1"/>
    </source>
</evidence>
<evidence type="ECO:0000259" key="2">
    <source>
        <dbReference type="PROSITE" id="PS50004"/>
    </source>
</evidence>
<feature type="region of interest" description="Disordered" evidence="1">
    <location>
        <begin position="2223"/>
        <end position="2265"/>
    </location>
</feature>
<feature type="region of interest" description="Disordered" evidence="1">
    <location>
        <begin position="1518"/>
        <end position="1545"/>
    </location>
</feature>
<dbReference type="InterPro" id="IPR035892">
    <property type="entry name" value="C2_domain_sf"/>
</dbReference>
<feature type="domain" description="C2" evidence="2">
    <location>
        <begin position="1551"/>
        <end position="1682"/>
    </location>
</feature>
<name>A0A851B6S1_PICGY</name>
<dbReference type="GO" id="GO:0071539">
    <property type="term" value="P:protein localization to centrosome"/>
    <property type="evidence" value="ECO:0007669"/>
    <property type="project" value="TreeGrafter"/>
</dbReference>
<dbReference type="GO" id="GO:0061511">
    <property type="term" value="P:centriole elongation"/>
    <property type="evidence" value="ECO:0007669"/>
    <property type="project" value="TreeGrafter"/>
</dbReference>
<feature type="region of interest" description="Disordered" evidence="1">
    <location>
        <begin position="1882"/>
        <end position="1933"/>
    </location>
</feature>
<proteinExistence type="predicted"/>
<evidence type="ECO:0000313" key="4">
    <source>
        <dbReference type="Proteomes" id="UP000631391"/>
    </source>
</evidence>
<feature type="domain" description="C2" evidence="2">
    <location>
        <begin position="933"/>
        <end position="1094"/>
    </location>
</feature>
<feature type="region of interest" description="Disordered" evidence="1">
    <location>
        <begin position="670"/>
        <end position="723"/>
    </location>
</feature>
<feature type="compositionally biased region" description="Polar residues" evidence="1">
    <location>
        <begin position="2160"/>
        <end position="2175"/>
    </location>
</feature>
<feature type="non-terminal residue" evidence="3">
    <location>
        <position position="1"/>
    </location>
</feature>
<dbReference type="Gene3D" id="2.60.40.150">
    <property type="entry name" value="C2 domain"/>
    <property type="match status" value="2"/>
</dbReference>
<feature type="non-terminal residue" evidence="3">
    <location>
        <position position="2281"/>
    </location>
</feature>
<gene>
    <name evidence="3" type="primary">C2cd3</name>
    <name evidence="3" type="ORF">PICGYM_R02506</name>
</gene>
<feature type="compositionally biased region" description="Basic and acidic residues" evidence="1">
    <location>
        <begin position="2017"/>
        <end position="2028"/>
    </location>
</feature>
<evidence type="ECO:0000256" key="1">
    <source>
        <dbReference type="SAM" id="MobiDB-lite"/>
    </source>
</evidence>
<dbReference type="InterPro" id="IPR000008">
    <property type="entry name" value="C2_dom"/>
</dbReference>
<reference evidence="3" key="1">
    <citation type="submission" date="2019-10" db="EMBL/GenBank/DDBJ databases">
        <title>Bird 10,000 Genomes (B10K) Project - Family phase.</title>
        <authorList>
            <person name="Zhang G."/>
        </authorList>
    </citation>
    <scope>NUCLEOTIDE SEQUENCE</scope>
    <source>
        <strain evidence="3">B10K-DU-012-30</strain>
        <tissue evidence="3">Muscle</tissue>
    </source>
</reference>
<dbReference type="PANTHER" id="PTHR21254:SF1">
    <property type="entry name" value="C2 DOMAIN-CONTAINING PROTEIN 3"/>
    <property type="match status" value="1"/>
</dbReference>
<dbReference type="PROSITE" id="PS50004">
    <property type="entry name" value="C2"/>
    <property type="match status" value="4"/>
</dbReference>
<feature type="compositionally biased region" description="Basic and acidic residues" evidence="1">
    <location>
        <begin position="1882"/>
        <end position="1894"/>
    </location>
</feature>
<feature type="compositionally biased region" description="Low complexity" evidence="1">
    <location>
        <begin position="2224"/>
        <end position="2240"/>
    </location>
</feature>
<feature type="region of interest" description="Disordered" evidence="1">
    <location>
        <begin position="2121"/>
        <end position="2208"/>
    </location>
</feature>
<accession>A0A851B6S1</accession>
<dbReference type="Pfam" id="PF00168">
    <property type="entry name" value="C2"/>
    <property type="match status" value="3"/>
</dbReference>
<dbReference type="EMBL" id="WEKY01026490">
    <property type="protein sequence ID" value="NWI40921.1"/>
    <property type="molecule type" value="Genomic_DNA"/>
</dbReference>